<dbReference type="Gene3D" id="2.130.10.10">
    <property type="entry name" value="YVTN repeat-like/Quinoprotein amine dehydrogenase"/>
    <property type="match status" value="1"/>
</dbReference>
<evidence type="ECO:0000256" key="8">
    <source>
        <dbReference type="PIRSR" id="PIRSR036421-1"/>
    </source>
</evidence>
<evidence type="ECO:0000256" key="2">
    <source>
        <dbReference type="ARBA" id="ARBA00008524"/>
    </source>
</evidence>
<dbReference type="GO" id="GO:0006508">
    <property type="term" value="P:proteolysis"/>
    <property type="evidence" value="ECO:0007669"/>
    <property type="project" value="UniProtKB-UniRule"/>
</dbReference>
<dbReference type="Gene3D" id="3.30.750.44">
    <property type="match status" value="1"/>
</dbReference>
<comment type="function">
    <text evidence="7">Degrades oligopeptides.</text>
</comment>
<evidence type="ECO:0000256" key="3">
    <source>
        <dbReference type="ARBA" id="ARBA00022490"/>
    </source>
</evidence>
<feature type="signal peptide" evidence="10">
    <location>
        <begin position="1"/>
        <end position="20"/>
    </location>
</feature>
<evidence type="ECO:0000256" key="9">
    <source>
        <dbReference type="PIRSR" id="PIRSR036421-3"/>
    </source>
</evidence>
<dbReference type="SUPFAM" id="SSF52096">
    <property type="entry name" value="ClpP/crotonase"/>
    <property type="match status" value="1"/>
</dbReference>
<feature type="site" description="Transition state stabilizer; via amide nitrogen" evidence="9">
    <location>
        <position position="952"/>
    </location>
</feature>
<dbReference type="InterPro" id="IPR012393">
    <property type="entry name" value="Tricorn_protease"/>
</dbReference>
<comment type="subcellular location">
    <subcellularLocation>
        <location evidence="1 7">Cytoplasm</location>
    </subcellularLocation>
</comment>
<keyword evidence="10" id="KW-0732">Signal</keyword>
<dbReference type="Pfam" id="PF26549">
    <property type="entry name" value="Tricorn_N"/>
    <property type="match status" value="1"/>
</dbReference>
<comment type="similarity">
    <text evidence="2 7">Belongs to the peptidase S41B family.</text>
</comment>
<dbReference type="InterPro" id="IPR005151">
    <property type="entry name" value="Tail-specific_protease"/>
</dbReference>
<keyword evidence="5 7" id="KW-0378">Hydrolase</keyword>
<dbReference type="InterPro" id="IPR028204">
    <property type="entry name" value="Tricorn_C1"/>
</dbReference>
<feature type="active site" description="Charge relay system" evidence="8">
    <location>
        <position position="734"/>
    </location>
</feature>
<keyword evidence="4 7" id="KW-0645">Protease</keyword>
<dbReference type="Gene3D" id="2.30.42.10">
    <property type="match status" value="1"/>
</dbReference>
<dbReference type="EMBL" id="FOZZ01000004">
    <property type="protein sequence ID" value="SFS71922.1"/>
    <property type="molecule type" value="Genomic_DNA"/>
</dbReference>
<feature type="domain" description="PDZ" evidence="11">
    <location>
        <begin position="719"/>
        <end position="824"/>
    </location>
</feature>
<evidence type="ECO:0000256" key="10">
    <source>
        <dbReference type="SAM" id="SignalP"/>
    </source>
</evidence>
<evidence type="ECO:0000259" key="11">
    <source>
        <dbReference type="PROSITE" id="PS50106"/>
    </source>
</evidence>
<keyword evidence="13" id="KW-1185">Reference proteome</keyword>
<dbReference type="Pfam" id="PF14684">
    <property type="entry name" value="Tricorn_C1"/>
    <property type="match status" value="1"/>
</dbReference>
<dbReference type="Proteomes" id="UP000198785">
    <property type="component" value="Unassembled WGS sequence"/>
</dbReference>
<evidence type="ECO:0000313" key="13">
    <source>
        <dbReference type="Proteomes" id="UP000198785"/>
    </source>
</evidence>
<dbReference type="SMART" id="SM00245">
    <property type="entry name" value="TSPc"/>
    <property type="match status" value="1"/>
</dbReference>
<feature type="chain" id="PRO_5011448132" description="Tricorn protease homolog" evidence="10">
    <location>
        <begin position="21"/>
        <end position="1044"/>
    </location>
</feature>
<organism evidence="12 13">
    <name type="scientific">Sphingobacterium wenxiniae</name>
    <dbReference type="NCBI Taxonomy" id="683125"/>
    <lineage>
        <taxon>Bacteria</taxon>
        <taxon>Pseudomonadati</taxon>
        <taxon>Bacteroidota</taxon>
        <taxon>Sphingobacteriia</taxon>
        <taxon>Sphingobacteriales</taxon>
        <taxon>Sphingobacteriaceae</taxon>
        <taxon>Sphingobacterium</taxon>
    </lineage>
</organism>
<dbReference type="PIRSF" id="PIRSF036421">
    <property type="entry name" value="Tricorn_protease"/>
    <property type="match status" value="1"/>
</dbReference>
<dbReference type="SUPFAM" id="SSF50156">
    <property type="entry name" value="PDZ domain-like"/>
    <property type="match status" value="1"/>
</dbReference>
<dbReference type="InterPro" id="IPR036034">
    <property type="entry name" value="PDZ_sf"/>
</dbReference>
<dbReference type="EC" id="3.4.21.-" evidence="7"/>
<dbReference type="InterPro" id="IPR015943">
    <property type="entry name" value="WD40/YVTN_repeat-like_dom_sf"/>
</dbReference>
<dbReference type="Pfam" id="PF00595">
    <property type="entry name" value="PDZ"/>
    <property type="match status" value="1"/>
</dbReference>
<evidence type="ECO:0000256" key="5">
    <source>
        <dbReference type="ARBA" id="ARBA00022801"/>
    </source>
</evidence>
<dbReference type="PANTHER" id="PTHR43253:SF1">
    <property type="entry name" value="TRICORN PROTEASE HOMOLOG 2-RELATED"/>
    <property type="match status" value="1"/>
</dbReference>
<dbReference type="AlphaFoldDB" id="A0A1I6S4R1"/>
<dbReference type="Pfam" id="PF03572">
    <property type="entry name" value="Peptidase_S41"/>
    <property type="match status" value="1"/>
</dbReference>
<dbReference type="PANTHER" id="PTHR43253">
    <property type="entry name" value="TRICORN PROTEASE HOMOLOG 2-RELATED"/>
    <property type="match status" value="1"/>
</dbReference>
<dbReference type="PROSITE" id="PS50106">
    <property type="entry name" value="PDZ"/>
    <property type="match status" value="1"/>
</dbReference>
<evidence type="ECO:0000256" key="7">
    <source>
        <dbReference type="PIRNR" id="PIRNR036421"/>
    </source>
</evidence>
<reference evidence="12 13" key="1">
    <citation type="submission" date="2016-10" db="EMBL/GenBank/DDBJ databases">
        <authorList>
            <person name="de Groot N.N."/>
        </authorList>
    </citation>
    <scope>NUCLEOTIDE SEQUENCE [LARGE SCALE GENOMIC DNA]</scope>
    <source>
        <strain evidence="12 13">DSM 22789</strain>
    </source>
</reference>
<dbReference type="Pfam" id="PF26550">
    <property type="entry name" value="Tricorn_2nd"/>
    <property type="match status" value="1"/>
</dbReference>
<dbReference type="InterPro" id="IPR001478">
    <property type="entry name" value="PDZ"/>
</dbReference>
<dbReference type="GO" id="GO:0008236">
    <property type="term" value="F:serine-type peptidase activity"/>
    <property type="evidence" value="ECO:0007669"/>
    <property type="project" value="UniProtKB-UniRule"/>
</dbReference>
<dbReference type="OrthoDB" id="9815657at2"/>
<dbReference type="STRING" id="683125.SAMN05660206_104108"/>
<dbReference type="InterPro" id="IPR029045">
    <property type="entry name" value="ClpP/crotonase-like_dom_sf"/>
</dbReference>
<evidence type="ECO:0000256" key="4">
    <source>
        <dbReference type="ARBA" id="ARBA00022670"/>
    </source>
</evidence>
<keyword evidence="6 7" id="KW-0720">Serine protease</keyword>
<keyword evidence="3 7" id="KW-0963">Cytoplasm</keyword>
<dbReference type="SUPFAM" id="SSF82171">
    <property type="entry name" value="DPP6 N-terminal domain-like"/>
    <property type="match status" value="1"/>
</dbReference>
<evidence type="ECO:0000256" key="6">
    <source>
        <dbReference type="ARBA" id="ARBA00022825"/>
    </source>
</evidence>
<feature type="active site" description="Charge relay system" evidence="8">
    <location>
        <position position="1007"/>
    </location>
</feature>
<dbReference type="CDD" id="cd07562">
    <property type="entry name" value="Peptidase_S41_TRI"/>
    <property type="match status" value="1"/>
</dbReference>
<dbReference type="Gene3D" id="3.90.226.10">
    <property type="entry name" value="2-enoyl-CoA Hydratase, Chain A, domain 1"/>
    <property type="match status" value="1"/>
</dbReference>
<evidence type="ECO:0000256" key="1">
    <source>
        <dbReference type="ARBA" id="ARBA00004496"/>
    </source>
</evidence>
<dbReference type="GO" id="GO:0005737">
    <property type="term" value="C:cytoplasm"/>
    <property type="evidence" value="ECO:0007669"/>
    <property type="project" value="UniProtKB-SubCell"/>
</dbReference>
<accession>A0A1I6S4R1</accession>
<name>A0A1I6S4R1_9SPHI</name>
<dbReference type="SUPFAM" id="SSF69304">
    <property type="entry name" value="Tricorn protease N-terminal domain"/>
    <property type="match status" value="1"/>
</dbReference>
<sequence>MIKKLLLLALSAGVSFCSIAQQPSFLSHPTLSPDGNTLVFSFEGDLWKVPTAGGTALRLTAMEGNEIAPRISPDGQWLAFSANQNGNMDVYCMPLAGGDIQQLTFHDGTDEVDSWGWDNQTIYFTSSRYNRFSAYKVNRSGGTAQRIFPHFFNFIHGVVETPSGELLYNDSWESYSSANRKRYKGAFNPDIYGYNPKQKTFKQYTDYIGKDFWPSVDRNGNMFFASDEGNDEYNLYTLQNGQKTALTQYEQSIKRPVVSADGNKVVFEKDYQVFVYDVNSKTTLQPQIQVVRNQVLGKHKEFDISNTISFFDVSPDGKKMAFVSRGELFVSDIEGKFIRQMPSSGERVMEVRWLKDSKTLLYSQTYQGYLNWFTRRADGEGDAKQHTQDLRNNRNIAFNPDRSKAVYLSGRDEVRLMDLGSLQSTVLVNDEIWAFQNSAPSFSPDGAYVLFTAVRNFEQDIFIHELATGKTTNLTNTGVSETSPYWSPDGKYIYFASNRTKPSYPTGMQFASIYRLALEHVDEPYRHSKFDDLFADSKNNAADTTKKQEKSNTADNKKPVVRIDFDNLLDRVSLVSPSSGTQSNPQVFQKGEKTYVFFGSNHEGKNALYRKVTEDFGETKTEKVADGWVGEITEISGKYYTLSGGAIQKYNIDANKLDKINTTFKFNKDLAQEFRQMFYETWAGIEENFYDADFHGVDWTAIKTKYAGYLDGINNRTDLRTLLNDMLGELNSSHLGFNSMGVEEKKSFNFVTNETGIVYSDDNPLQIAALVQNSPAIRQGVDLKVGDKIVAVNGQRIDPTKDRDAYFTLPSLAPEMQLTVARGGKEHTVNIRPLNSVSFKDLLYNEWIKDNRQRVDQLSKNRIAYSHMKNMGGGELERFLLDMVEQENNKDGIILDLRYNTGGNVHDEVLRFLSQRPYLQWQYRGGKKAPQSNFAPGGKPIVLLINEQSLSDAEMTAAGFKALKLGKIIGTETYRWIIFTSAKGLVDGSSYRIPAWGCYTLEGEDLELTGVAPDIYVKNTIADRIADKDPQLERAIQEILKELN</sequence>
<dbReference type="SMART" id="SM00228">
    <property type="entry name" value="PDZ"/>
    <property type="match status" value="1"/>
</dbReference>
<protein>
    <recommendedName>
        <fullName evidence="7">Tricorn protease homolog</fullName>
        <ecNumber evidence="7">3.4.21.-</ecNumber>
    </recommendedName>
</protein>
<dbReference type="Gene3D" id="2.120.10.60">
    <property type="entry name" value="Tricorn protease N-terminal domain"/>
    <property type="match status" value="1"/>
</dbReference>
<dbReference type="RefSeq" id="WP_093364751.1">
    <property type="nucleotide sequence ID" value="NZ_FOZZ01000004.1"/>
</dbReference>
<evidence type="ECO:0000313" key="12">
    <source>
        <dbReference type="EMBL" id="SFS71922.1"/>
    </source>
</evidence>
<feature type="active site" description="Nucleophile" evidence="8">
    <location>
        <position position="951"/>
    </location>
</feature>
<gene>
    <name evidence="12" type="ORF">SAMN05660206_104108</name>
</gene>
<proteinExistence type="inferred from homology"/>